<keyword evidence="2" id="KW-0808">Transferase</keyword>
<dbReference type="Proteomes" id="UP000233524">
    <property type="component" value="Unassembled WGS sequence"/>
</dbReference>
<dbReference type="EMBL" id="NLAX01000010">
    <property type="protein sequence ID" value="PKS09277.1"/>
    <property type="molecule type" value="Genomic_DNA"/>
</dbReference>
<feature type="region of interest" description="Disordered" evidence="8">
    <location>
        <begin position="723"/>
        <end position="763"/>
    </location>
</feature>
<dbReference type="InterPro" id="IPR044066">
    <property type="entry name" value="TRIAD_supradom"/>
</dbReference>
<dbReference type="OrthoDB" id="10009520at2759"/>
<proteinExistence type="predicted"/>
<dbReference type="GO" id="GO:0016740">
    <property type="term" value="F:transferase activity"/>
    <property type="evidence" value="ECO:0007669"/>
    <property type="project" value="UniProtKB-KW"/>
</dbReference>
<dbReference type="InterPro" id="IPR051628">
    <property type="entry name" value="LUBAC_E3_Ligases"/>
</dbReference>
<dbReference type="AlphaFoldDB" id="A0A2N3NA50"/>
<dbReference type="InterPro" id="IPR002867">
    <property type="entry name" value="IBR_dom"/>
</dbReference>
<feature type="region of interest" description="Disordered" evidence="8">
    <location>
        <begin position="79"/>
        <end position="99"/>
    </location>
</feature>
<dbReference type="GO" id="GO:0008270">
    <property type="term" value="F:zinc ion binding"/>
    <property type="evidence" value="ECO:0007669"/>
    <property type="project" value="UniProtKB-KW"/>
</dbReference>
<dbReference type="SUPFAM" id="SSF57850">
    <property type="entry name" value="RING/U-box"/>
    <property type="match status" value="1"/>
</dbReference>
<dbReference type="InParanoid" id="A0A2N3NA50"/>
<dbReference type="VEuPathDB" id="FungiDB:jhhlp_003891"/>
<feature type="compositionally biased region" description="Acidic residues" evidence="8">
    <location>
        <begin position="751"/>
        <end position="760"/>
    </location>
</feature>
<dbReference type="PANTHER" id="PTHR22770">
    <property type="entry name" value="UBIQUITIN CONJUGATING ENZYME 7 INTERACTING PROTEIN-RELATED"/>
    <property type="match status" value="1"/>
</dbReference>
<dbReference type="CDD" id="cd20353">
    <property type="entry name" value="Rcat_RBR_RNF216"/>
    <property type="match status" value="1"/>
</dbReference>
<keyword evidence="3" id="KW-0479">Metal-binding</keyword>
<evidence type="ECO:0000313" key="10">
    <source>
        <dbReference type="EMBL" id="PKS09277.1"/>
    </source>
</evidence>
<dbReference type="PANTHER" id="PTHR22770:SF47">
    <property type="entry name" value="E3 UBIQUITIN-PROTEIN LIGASE RNF216"/>
    <property type="match status" value="1"/>
</dbReference>
<comment type="caution">
    <text evidence="10">The sequence shown here is derived from an EMBL/GenBank/DDBJ whole genome shotgun (WGS) entry which is preliminary data.</text>
</comment>
<keyword evidence="6" id="KW-0833">Ubl conjugation pathway</keyword>
<dbReference type="Pfam" id="PF26200">
    <property type="entry name" value="Rcat_RNF216"/>
    <property type="match status" value="1"/>
</dbReference>
<evidence type="ECO:0000256" key="1">
    <source>
        <dbReference type="ARBA" id="ARBA00004906"/>
    </source>
</evidence>
<keyword evidence="7" id="KW-0862">Zinc</keyword>
<dbReference type="STRING" id="41688.A0A2N3NA50"/>
<dbReference type="CDD" id="cd20339">
    <property type="entry name" value="BRcat_RBR_RNF216"/>
    <property type="match status" value="1"/>
</dbReference>
<evidence type="ECO:0000256" key="5">
    <source>
        <dbReference type="ARBA" id="ARBA00022771"/>
    </source>
</evidence>
<protein>
    <recommendedName>
        <fullName evidence="9">RING-type domain-containing protein</fullName>
    </recommendedName>
</protein>
<comment type="pathway">
    <text evidence="1">Protein modification; protein ubiquitination.</text>
</comment>
<dbReference type="InterPro" id="IPR047546">
    <property type="entry name" value="Rcat_RBR_RNF216"/>
</dbReference>
<evidence type="ECO:0000256" key="3">
    <source>
        <dbReference type="ARBA" id="ARBA00022723"/>
    </source>
</evidence>
<keyword evidence="11" id="KW-1185">Reference proteome</keyword>
<feature type="region of interest" description="Disordered" evidence="8">
    <location>
        <begin position="1"/>
        <end position="21"/>
    </location>
</feature>
<evidence type="ECO:0000256" key="4">
    <source>
        <dbReference type="ARBA" id="ARBA00022737"/>
    </source>
</evidence>
<keyword evidence="4" id="KW-0677">Repeat</keyword>
<dbReference type="PROSITE" id="PS51873">
    <property type="entry name" value="TRIAD"/>
    <property type="match status" value="1"/>
</dbReference>
<name>A0A2N3NA50_9PEZI</name>
<keyword evidence="5" id="KW-0863">Zinc-finger</keyword>
<dbReference type="InterPro" id="IPR047545">
    <property type="entry name" value="BRcat_RBR_RNF216"/>
</dbReference>
<dbReference type="Gene3D" id="1.20.120.1750">
    <property type="match status" value="1"/>
</dbReference>
<reference evidence="10 11" key="1">
    <citation type="journal article" date="2017" name="G3 (Bethesda)">
        <title>First Draft Genome Sequence of the Pathogenic Fungus Lomentospora prolificans (Formerly Scedosporium prolificans).</title>
        <authorList>
            <person name="Luo R."/>
            <person name="Zimin A."/>
            <person name="Workman R."/>
            <person name="Fan Y."/>
            <person name="Pertea G."/>
            <person name="Grossman N."/>
            <person name="Wear M.P."/>
            <person name="Jia B."/>
            <person name="Miller H."/>
            <person name="Casadevall A."/>
            <person name="Timp W."/>
            <person name="Zhang S.X."/>
            <person name="Salzberg S.L."/>
        </authorList>
    </citation>
    <scope>NUCLEOTIDE SEQUENCE [LARGE SCALE GENOMIC DNA]</scope>
    <source>
        <strain evidence="10 11">JHH-5317</strain>
    </source>
</reference>
<evidence type="ECO:0000259" key="9">
    <source>
        <dbReference type="PROSITE" id="PS51873"/>
    </source>
</evidence>
<gene>
    <name evidence="10" type="ORF">jhhlp_003891</name>
</gene>
<sequence>MEPYSPSPTLSSPDVGSDSDMRGEELIDSEKIPGDCIKHVTSILPKVCPKYAAKLAWENQYNAQAVIDILLGMQESNAPYPQKDAATNPRKRKRPDNSVMDLLTKPLGEVTRSDIESLQAHFGGPEWPQSTTSSEEYRELSLESLTHAFPMLNRTLLLRILKSCQYSLVKAYNLISGHGNWANSPFLPESVAPIRDEDEFGENFQYALKASASDDERYHVALEMQAARRISNFLNREKKRIVAKKPTSSDPEALNILTLQCACCCVDEPVDCMVSCDGEVEHFFCYRCARKHAETQIGASRYELGCIAMGDCSGKVPAAQRRLFLCAKTVAALDRLEQQAAIRMAGLDDLVSCPFCPYAAECPPTEADKEFRCENLDCKIVSCRLCKRKSHIPKSCEEVAKAEGPSARHEIEEAMSAAVIRTCNKCKVPFIKERGCNKMTCHTPGCSNIQCYVCSKSCDYDHFTTRKGRGKKPCPLHDLDTDQRHTDEAKAAELAATKAVLEKHPGLDEKSLKVEMSEAVKIGRRVGARRIGFRGRRRIEQVPIMPPVNFIGPMFYNFDVGNLNKIGPMGPIELIKSEAEGNERLASAFRQGQGLTEAFVAVPPQTMEARFPQEAVGIDPMTYLGQFGESIGHVPHNRRAQIDAFRTAAMSYWNGTPEGTGGLIPLPVPIQDTLGAPVAAAAEGPEPRAGEKQRTAELSVHGILDPTIAPRVPNQSKSCILSHHGGALPSRVTTVPPKTGDGSSREHPLVLDEDEDDDDASVSLEASCKFEKCQARTGNAEV</sequence>
<evidence type="ECO:0000313" key="11">
    <source>
        <dbReference type="Proteomes" id="UP000233524"/>
    </source>
</evidence>
<dbReference type="SMART" id="SM00647">
    <property type="entry name" value="IBR"/>
    <property type="match status" value="1"/>
</dbReference>
<accession>A0A2N3NA50</accession>
<evidence type="ECO:0000256" key="8">
    <source>
        <dbReference type="SAM" id="MobiDB-lite"/>
    </source>
</evidence>
<feature type="domain" description="RING-type" evidence="9">
    <location>
        <begin position="257"/>
        <end position="474"/>
    </location>
</feature>
<organism evidence="10 11">
    <name type="scientific">Lomentospora prolificans</name>
    <dbReference type="NCBI Taxonomy" id="41688"/>
    <lineage>
        <taxon>Eukaryota</taxon>
        <taxon>Fungi</taxon>
        <taxon>Dikarya</taxon>
        <taxon>Ascomycota</taxon>
        <taxon>Pezizomycotina</taxon>
        <taxon>Sordariomycetes</taxon>
        <taxon>Hypocreomycetidae</taxon>
        <taxon>Microascales</taxon>
        <taxon>Microascaceae</taxon>
        <taxon>Lomentospora</taxon>
    </lineage>
</organism>
<evidence type="ECO:0000256" key="6">
    <source>
        <dbReference type="ARBA" id="ARBA00022786"/>
    </source>
</evidence>
<evidence type="ECO:0000256" key="7">
    <source>
        <dbReference type="ARBA" id="ARBA00022833"/>
    </source>
</evidence>
<evidence type="ECO:0000256" key="2">
    <source>
        <dbReference type="ARBA" id="ARBA00022679"/>
    </source>
</evidence>